<protein>
    <submittedName>
        <fullName evidence="1">Uncharacterized protein</fullName>
    </submittedName>
</protein>
<comment type="caution">
    <text evidence="1">The sequence shown here is derived from an EMBL/GenBank/DDBJ whole genome shotgun (WGS) entry which is preliminary data.</text>
</comment>
<organism evidence="1 2">
    <name type="scientific">Ganoderma sinense ZZ0214-1</name>
    <dbReference type="NCBI Taxonomy" id="1077348"/>
    <lineage>
        <taxon>Eukaryota</taxon>
        <taxon>Fungi</taxon>
        <taxon>Dikarya</taxon>
        <taxon>Basidiomycota</taxon>
        <taxon>Agaricomycotina</taxon>
        <taxon>Agaricomycetes</taxon>
        <taxon>Polyporales</taxon>
        <taxon>Polyporaceae</taxon>
        <taxon>Ganoderma</taxon>
    </lineage>
</organism>
<accession>A0A2G8RQ61</accession>
<keyword evidence="2" id="KW-1185">Reference proteome</keyword>
<dbReference type="Proteomes" id="UP000230002">
    <property type="component" value="Unassembled WGS sequence"/>
</dbReference>
<gene>
    <name evidence="1" type="ORF">GSI_14968</name>
</gene>
<evidence type="ECO:0000313" key="2">
    <source>
        <dbReference type="Proteomes" id="UP000230002"/>
    </source>
</evidence>
<sequence>MILPIHPPLPPTQISPSLLPSLPLLLLSFRPLHTPPTSIQPHPCITGVFSVPPTFIILDPFPPSCPPSTASPAIQAAITTIHPRCAWSLSTLPNTPHSHCHILR</sequence>
<dbReference type="AlphaFoldDB" id="A0A2G8RQ61"/>
<dbReference type="EMBL" id="AYKW01000068">
    <property type="protein sequence ID" value="PIL23655.1"/>
    <property type="molecule type" value="Genomic_DNA"/>
</dbReference>
<evidence type="ECO:0000313" key="1">
    <source>
        <dbReference type="EMBL" id="PIL23655.1"/>
    </source>
</evidence>
<name>A0A2G8RQ61_9APHY</name>
<reference evidence="1 2" key="1">
    <citation type="journal article" date="2015" name="Sci. Rep.">
        <title>Chromosome-level genome map provides insights into diverse defense mechanisms in the medicinal fungus Ganoderma sinense.</title>
        <authorList>
            <person name="Zhu Y."/>
            <person name="Xu J."/>
            <person name="Sun C."/>
            <person name="Zhou S."/>
            <person name="Xu H."/>
            <person name="Nelson D.R."/>
            <person name="Qian J."/>
            <person name="Song J."/>
            <person name="Luo H."/>
            <person name="Xiang L."/>
            <person name="Li Y."/>
            <person name="Xu Z."/>
            <person name="Ji A."/>
            <person name="Wang L."/>
            <person name="Lu S."/>
            <person name="Hayward A."/>
            <person name="Sun W."/>
            <person name="Li X."/>
            <person name="Schwartz D.C."/>
            <person name="Wang Y."/>
            <person name="Chen S."/>
        </authorList>
    </citation>
    <scope>NUCLEOTIDE SEQUENCE [LARGE SCALE GENOMIC DNA]</scope>
    <source>
        <strain evidence="1 2">ZZ0214-1</strain>
    </source>
</reference>
<proteinExistence type="predicted"/>